<comment type="similarity">
    <text evidence="1">Belongs to the calcitonin family.</text>
</comment>
<evidence type="ECO:0000313" key="6">
    <source>
        <dbReference type="EMBL" id="CAK6449226.1"/>
    </source>
</evidence>
<dbReference type="EMBL" id="OY882866">
    <property type="protein sequence ID" value="CAK6449226.1"/>
    <property type="molecule type" value="Genomic_DNA"/>
</dbReference>
<keyword evidence="7" id="KW-1185">Reference proteome</keyword>
<evidence type="ECO:0000256" key="4">
    <source>
        <dbReference type="SAM" id="SignalP"/>
    </source>
</evidence>
<feature type="signal peptide" evidence="4">
    <location>
        <begin position="1"/>
        <end position="25"/>
    </location>
</feature>
<keyword evidence="4" id="KW-0732">Signal</keyword>
<feature type="domain" description="Calcitonin peptide-like" evidence="5">
    <location>
        <begin position="86"/>
        <end position="128"/>
    </location>
</feature>
<evidence type="ECO:0000259" key="5">
    <source>
        <dbReference type="SMART" id="SM00113"/>
    </source>
</evidence>
<evidence type="ECO:0000256" key="1">
    <source>
        <dbReference type="ARBA" id="ARBA00009222"/>
    </source>
</evidence>
<dbReference type="InterPro" id="IPR015476">
    <property type="entry name" value="Calcitonin_gene-rel_peptide"/>
</dbReference>
<dbReference type="InterPro" id="IPR001693">
    <property type="entry name" value="Calcitonin_peptide-like"/>
</dbReference>
<dbReference type="PANTHER" id="PTHR10505:SF3">
    <property type="entry name" value="CALCITONIN GENE-RELATED PEPTIDE 2"/>
    <property type="match status" value="1"/>
</dbReference>
<reference evidence="6" key="1">
    <citation type="submission" date="2023-12" db="EMBL/GenBank/DDBJ databases">
        <authorList>
            <person name="Brown T."/>
        </authorList>
    </citation>
    <scope>NUCLEOTIDE SEQUENCE</scope>
</reference>
<name>A0ABP0AFF4_PIPNA</name>
<evidence type="ECO:0000256" key="2">
    <source>
        <dbReference type="ARBA" id="ARBA00023157"/>
    </source>
</evidence>
<gene>
    <name evidence="6" type="ORF">MPIPNATIZW_LOCUS17532</name>
</gene>
<organism evidence="6 7">
    <name type="scientific">Pipistrellus nathusii</name>
    <name type="common">Nathusius' pipistrelle</name>
    <dbReference type="NCBI Taxonomy" id="59473"/>
    <lineage>
        <taxon>Eukaryota</taxon>
        <taxon>Metazoa</taxon>
        <taxon>Chordata</taxon>
        <taxon>Craniata</taxon>
        <taxon>Vertebrata</taxon>
        <taxon>Euteleostomi</taxon>
        <taxon>Mammalia</taxon>
        <taxon>Eutheria</taxon>
        <taxon>Laurasiatheria</taxon>
        <taxon>Chiroptera</taxon>
        <taxon>Yangochiroptera</taxon>
        <taxon>Vespertilionidae</taxon>
        <taxon>Pipistrellus</taxon>
    </lineage>
</organism>
<evidence type="ECO:0000313" key="7">
    <source>
        <dbReference type="Proteomes" id="UP001314169"/>
    </source>
</evidence>
<sequence length="133" mass="14591">MGFGKSSPFLALSILVLCQAGGLQATPLRWALESLPDSELAALNEKDGRLILASLVKAYAQRNTNELHQPEKQGLEGEDSSVTPKKRSCNTSTCVIHRLEDILSKHGGIFKEDFVPTNVGPDSYGRRRRELQA</sequence>
<dbReference type="InterPro" id="IPR021117">
    <property type="entry name" value="Calcitonin-like"/>
</dbReference>
<proteinExistence type="inferred from homology"/>
<dbReference type="PROSITE" id="PS00258">
    <property type="entry name" value="CALCITONIN"/>
    <property type="match status" value="1"/>
</dbReference>
<dbReference type="SMART" id="SM00113">
    <property type="entry name" value="CALCITONIN"/>
    <property type="match status" value="1"/>
</dbReference>
<dbReference type="InterPro" id="IPR018360">
    <property type="entry name" value="Calcitonin_CS"/>
</dbReference>
<feature type="chain" id="PRO_5045985839" description="Calcitonin peptide-like domain-containing protein" evidence="4">
    <location>
        <begin position="26"/>
        <end position="133"/>
    </location>
</feature>
<dbReference type="PANTHER" id="PTHR10505">
    <property type="entry name" value="CALCITONIN-RELATED"/>
    <property type="match status" value="1"/>
</dbReference>
<feature type="region of interest" description="Disordered" evidence="3">
    <location>
        <begin position="64"/>
        <end position="88"/>
    </location>
</feature>
<dbReference type="InterPro" id="IPR021116">
    <property type="entry name" value="Calcitonin/adrenomedullin"/>
</dbReference>
<keyword evidence="2" id="KW-1015">Disulfide bond</keyword>
<dbReference type="Pfam" id="PF00214">
    <property type="entry name" value="Calc_CGRP_IAPP"/>
    <property type="match status" value="1"/>
</dbReference>
<evidence type="ECO:0000256" key="3">
    <source>
        <dbReference type="SAM" id="MobiDB-lite"/>
    </source>
</evidence>
<dbReference type="Proteomes" id="UP001314169">
    <property type="component" value="Chromosome 9"/>
</dbReference>
<dbReference type="Gene3D" id="6.10.250.2190">
    <property type="match status" value="1"/>
</dbReference>
<dbReference type="PRINTS" id="PR00817">
    <property type="entry name" value="CALCITONINB"/>
</dbReference>
<protein>
    <recommendedName>
        <fullName evidence="5">Calcitonin peptide-like domain-containing protein</fullName>
    </recommendedName>
</protein>
<accession>A0ABP0AFF4</accession>